<dbReference type="Pfam" id="PF13433">
    <property type="entry name" value="Peripla_BP_5"/>
    <property type="match status" value="1"/>
</dbReference>
<dbReference type="PANTHER" id="PTHR47628:SF1">
    <property type="entry name" value="ALIPHATIC AMIDASE EXPRESSION-REGULATING PROTEIN"/>
    <property type="match status" value="1"/>
</dbReference>
<dbReference type="PRINTS" id="PR00337">
    <property type="entry name" value="LEUILEVALBP"/>
</dbReference>
<dbReference type="InterPro" id="IPR028082">
    <property type="entry name" value="Peripla_BP_I"/>
</dbReference>
<dbReference type="InterPro" id="IPR039570">
    <property type="entry name" value="AmiC_PBP1"/>
</dbReference>
<dbReference type="AlphaFoldDB" id="A0A8E1WHK6"/>
<organism evidence="1 2">
    <name type="scientific">Aminobacter carboxidus</name>
    <dbReference type="NCBI Taxonomy" id="376165"/>
    <lineage>
        <taxon>Bacteria</taxon>
        <taxon>Pseudomonadati</taxon>
        <taxon>Pseudomonadota</taxon>
        <taxon>Alphaproteobacteria</taxon>
        <taxon>Hyphomicrobiales</taxon>
        <taxon>Phyllobacteriaceae</taxon>
        <taxon>Aminobacter</taxon>
    </lineage>
</organism>
<sequence>MDTLGLRSRAAEPALPFPSGQDISMGLETVAFPKSPKTDSARLAPMTGYIVSTGSIGGLYRMANGDWRIGVLFSNSGVTAAAETAEANATRLAIEEINAAGGVHGRGINAVFYDPGCSAKKYQELAVRLLAEDGIKVIFGCYMSSARKAVLPEIEAYRGMLFYPTFYEGFEYSTRCFYTGSSSNQNAVQLARYLIDNYGTRFLLVGSNYVFPYEYNRVVMDLVTRAKGTILDEIYVPVEAVPKDFNRVIKQIGKLKPDIVVSTVVGTGAVMLYEAYKQAGFDVATMPIASLTTTEAEVAEMAPDIAAGHLTSASFFETLDTPQARRFVSAYKQRFGADAPVTAGAEAAYFQVHLYAKALELAGTDEPEALAKHLAGLEFDAPQGRVRIDPDNHHTELWSRIGRVNAEGKFDVIWQSETRIRPDPYFVTASFDDWMSKPHQLKRKA</sequence>
<dbReference type="SUPFAM" id="SSF53822">
    <property type="entry name" value="Periplasmic binding protein-like I"/>
    <property type="match status" value="1"/>
</dbReference>
<dbReference type="EMBL" id="JACHGI010000008">
    <property type="protein sequence ID" value="MBB6468044.1"/>
    <property type="molecule type" value="Genomic_DNA"/>
</dbReference>
<dbReference type="InterPro" id="IPR000709">
    <property type="entry name" value="Leu_Ile_Val-bd"/>
</dbReference>
<reference evidence="1 2" key="1">
    <citation type="submission" date="2020-08" db="EMBL/GenBank/DDBJ databases">
        <title>Genomic Encyclopedia of Type Strains, Phase IV (KMG-IV): sequencing the most valuable type-strain genomes for metagenomic binning, comparative biology and taxonomic classification.</title>
        <authorList>
            <person name="Goeker M."/>
        </authorList>
    </citation>
    <scope>NUCLEOTIDE SEQUENCE [LARGE SCALE GENOMIC DNA]</scope>
    <source>
        <strain evidence="1 2">DSM 17454</strain>
    </source>
</reference>
<name>A0A8E1WHK6_9HYPH</name>
<evidence type="ECO:0000313" key="1">
    <source>
        <dbReference type="EMBL" id="MBB6468044.1"/>
    </source>
</evidence>
<dbReference type="Proteomes" id="UP000532373">
    <property type="component" value="Unassembled WGS sequence"/>
</dbReference>
<protein>
    <submittedName>
        <fullName evidence="1">Branched-chain amino acid transport system substrate-binding protein</fullName>
    </submittedName>
</protein>
<evidence type="ECO:0000313" key="2">
    <source>
        <dbReference type="Proteomes" id="UP000532373"/>
    </source>
</evidence>
<gene>
    <name evidence="1" type="ORF">HNQ96_003928</name>
</gene>
<comment type="caution">
    <text evidence="1">The sequence shown here is derived from an EMBL/GenBank/DDBJ whole genome shotgun (WGS) entry which is preliminary data.</text>
</comment>
<dbReference type="GO" id="GO:0033218">
    <property type="term" value="F:amide binding"/>
    <property type="evidence" value="ECO:0007669"/>
    <property type="project" value="InterPro"/>
</dbReference>
<dbReference type="Gene3D" id="3.40.50.2300">
    <property type="match status" value="2"/>
</dbReference>
<proteinExistence type="predicted"/>
<dbReference type="CDD" id="cd06357">
    <property type="entry name" value="PBP1_AmiC"/>
    <property type="match status" value="1"/>
</dbReference>
<dbReference type="PANTHER" id="PTHR47628">
    <property type="match status" value="1"/>
</dbReference>
<dbReference type="GO" id="GO:0006865">
    <property type="term" value="P:amino acid transport"/>
    <property type="evidence" value="ECO:0007669"/>
    <property type="project" value="InterPro"/>
</dbReference>
<accession>A0A8E1WHK6</accession>